<accession>V2URW5</accession>
<keyword evidence="1" id="KW-0812">Transmembrane</keyword>
<feature type="transmembrane region" description="Helical" evidence="1">
    <location>
        <begin position="6"/>
        <end position="25"/>
    </location>
</feature>
<reference evidence="2 3" key="1">
    <citation type="submission" date="2013-10" db="EMBL/GenBank/DDBJ databases">
        <title>The Genome Sequence of Acinetobacter brisouii CIP 110357.</title>
        <authorList>
            <consortium name="The Broad Institute Genomics Platform"/>
            <consortium name="The Broad Institute Genome Sequencing Center for Infectious Disease"/>
            <person name="Cerqueira G."/>
            <person name="Feldgarden M."/>
            <person name="Courvalin P."/>
            <person name="Grillot-Courvalin C."/>
            <person name="Clermont D."/>
            <person name="Rocha E."/>
            <person name="Yoon E.-J."/>
            <person name="Nemec A."/>
            <person name="Young S.K."/>
            <person name="Zeng Q."/>
            <person name="Gargeya S."/>
            <person name="Fitzgerald M."/>
            <person name="Abouelleil A."/>
            <person name="Alvarado L."/>
            <person name="Berlin A.M."/>
            <person name="Chapman S.B."/>
            <person name="Gainer-Dewar J."/>
            <person name="Goldberg J."/>
            <person name="Gnerre S."/>
            <person name="Griggs A."/>
            <person name="Gujja S."/>
            <person name="Hansen M."/>
            <person name="Howarth C."/>
            <person name="Imamovic A."/>
            <person name="Ireland A."/>
            <person name="Larimer J."/>
            <person name="McCowan C."/>
            <person name="Murphy C."/>
            <person name="Pearson M."/>
            <person name="Poon T.W."/>
            <person name="Priest M."/>
            <person name="Roberts A."/>
            <person name="Saif S."/>
            <person name="Shea T."/>
            <person name="Sykes S."/>
            <person name="Wortman J."/>
            <person name="Nusbaum C."/>
            <person name="Birren B."/>
        </authorList>
    </citation>
    <scope>NUCLEOTIDE SEQUENCE [LARGE SCALE GENOMIC DNA]</scope>
    <source>
        <strain evidence="2 3">CIP 110357</strain>
    </source>
</reference>
<keyword evidence="1" id="KW-1133">Transmembrane helix</keyword>
<name>V2URW5_9GAMM</name>
<dbReference type="PATRIC" id="fig|1341683.3.peg.910"/>
<dbReference type="Proteomes" id="UP000018418">
    <property type="component" value="Unassembled WGS sequence"/>
</dbReference>
<dbReference type="EMBL" id="AYEU01000003">
    <property type="protein sequence ID" value="ESK52757.1"/>
    <property type="molecule type" value="Genomic_DNA"/>
</dbReference>
<evidence type="ECO:0000313" key="2">
    <source>
        <dbReference type="EMBL" id="ESK52757.1"/>
    </source>
</evidence>
<comment type="caution">
    <text evidence="2">The sequence shown here is derived from an EMBL/GenBank/DDBJ whole genome shotgun (WGS) entry which is preliminary data.</text>
</comment>
<dbReference type="RefSeq" id="WP_004903937.1">
    <property type="nucleotide sequence ID" value="NZ_BBTI01000001.1"/>
</dbReference>
<proteinExistence type="predicted"/>
<protein>
    <submittedName>
        <fullName evidence="2">Uncharacterized protein</fullName>
    </submittedName>
</protein>
<dbReference type="OrthoDB" id="6711748at2"/>
<keyword evidence="3" id="KW-1185">Reference proteome</keyword>
<dbReference type="AlphaFoldDB" id="V2URW5"/>
<evidence type="ECO:0000256" key="1">
    <source>
        <dbReference type="SAM" id="Phobius"/>
    </source>
</evidence>
<sequence length="103" mass="12179">MMLIWLWGLTSLLIVVVMVVVWMQVKNQRQDLSDLSENHQLKQQVTHLEDHLKKTLEIMQDLAKKMHIQQEVLDRTSGKLQQLEKQQIEMLHVLAQLVQSKDK</sequence>
<dbReference type="HOGENOM" id="CLU_2285302_0_0_6"/>
<dbReference type="STRING" id="396323.VH98_07395"/>
<gene>
    <name evidence="2" type="ORF">P255_00918</name>
</gene>
<organism evidence="2 3">
    <name type="scientific">Acinetobacter brisouii CIP 110357</name>
    <dbReference type="NCBI Taxonomy" id="1341683"/>
    <lineage>
        <taxon>Bacteria</taxon>
        <taxon>Pseudomonadati</taxon>
        <taxon>Pseudomonadota</taxon>
        <taxon>Gammaproteobacteria</taxon>
        <taxon>Moraxellales</taxon>
        <taxon>Moraxellaceae</taxon>
        <taxon>Acinetobacter</taxon>
    </lineage>
</organism>
<keyword evidence="1" id="KW-0472">Membrane</keyword>
<evidence type="ECO:0000313" key="3">
    <source>
        <dbReference type="Proteomes" id="UP000018418"/>
    </source>
</evidence>